<comment type="similarity">
    <text evidence="1">Belongs to the ATG22 family.</text>
</comment>
<comment type="caution">
    <text evidence="2">The sequence shown here is derived from an EMBL/GenBank/DDBJ whole genome shotgun (WGS) entry which is preliminary data.</text>
</comment>
<dbReference type="EMBL" id="MCFA01000266">
    <property type="protein sequence ID" value="ORX95975.1"/>
    <property type="molecule type" value="Genomic_DNA"/>
</dbReference>
<dbReference type="OrthoDB" id="42657at2759"/>
<evidence type="ECO:0000256" key="1">
    <source>
        <dbReference type="RuleBase" id="RU363073"/>
    </source>
</evidence>
<dbReference type="InterPro" id="IPR024671">
    <property type="entry name" value="Atg22-like"/>
</dbReference>
<evidence type="ECO:0000313" key="3">
    <source>
        <dbReference type="Proteomes" id="UP000193144"/>
    </source>
</evidence>
<keyword evidence="1" id="KW-0926">Vacuole</keyword>
<keyword evidence="1" id="KW-0029">Amino-acid transport</keyword>
<comment type="function">
    <text evidence="1">Vacuolar effluxer which mediate the efflux of amino acids resulting from autophagic degradation. The release of autophagic amino acids allows the maintenance of protein synthesis and viability during nitrogen starvation.</text>
</comment>
<reference evidence="2 3" key="1">
    <citation type="submission" date="2016-07" db="EMBL/GenBank/DDBJ databases">
        <title>Pervasive Adenine N6-methylation of Active Genes in Fungi.</title>
        <authorList>
            <consortium name="DOE Joint Genome Institute"/>
            <person name="Mondo S.J."/>
            <person name="Dannebaum R.O."/>
            <person name="Kuo R.C."/>
            <person name="Labutti K."/>
            <person name="Haridas S."/>
            <person name="Kuo A."/>
            <person name="Salamov A."/>
            <person name="Ahrendt S.R."/>
            <person name="Lipzen A."/>
            <person name="Sullivan W."/>
            <person name="Andreopoulos W.B."/>
            <person name="Clum A."/>
            <person name="Lindquist E."/>
            <person name="Daum C."/>
            <person name="Ramamoorthy G.K."/>
            <person name="Gryganskyi A."/>
            <person name="Culley D."/>
            <person name="Magnuson J.K."/>
            <person name="James T.Y."/>
            <person name="O'Malley M.A."/>
            <person name="Stajich J.E."/>
            <person name="Spatafora J.W."/>
            <person name="Visel A."/>
            <person name="Grigoriev I.V."/>
        </authorList>
    </citation>
    <scope>NUCLEOTIDE SEQUENCE [LARGE SCALE GENOMIC DNA]</scope>
    <source>
        <strain evidence="2 3">CBS 115471</strain>
    </source>
</reference>
<gene>
    <name evidence="2" type="ORF">BCR34DRAFT_498082</name>
</gene>
<dbReference type="Proteomes" id="UP000193144">
    <property type="component" value="Unassembled WGS sequence"/>
</dbReference>
<proteinExistence type="inferred from homology"/>
<dbReference type="AlphaFoldDB" id="A0A1Y1YDG0"/>
<protein>
    <recommendedName>
        <fullName evidence="1">Autophagy-related protein</fullName>
    </recommendedName>
</protein>
<keyword evidence="1" id="KW-0072">Autophagy</keyword>
<dbReference type="GO" id="GO:0006865">
    <property type="term" value="P:amino acid transport"/>
    <property type="evidence" value="ECO:0007669"/>
    <property type="project" value="UniProtKB-KW"/>
</dbReference>
<dbReference type="Pfam" id="PF11700">
    <property type="entry name" value="ATG22"/>
    <property type="match status" value="1"/>
</dbReference>
<organism evidence="2 3">
    <name type="scientific">Clohesyomyces aquaticus</name>
    <dbReference type="NCBI Taxonomy" id="1231657"/>
    <lineage>
        <taxon>Eukaryota</taxon>
        <taxon>Fungi</taxon>
        <taxon>Dikarya</taxon>
        <taxon>Ascomycota</taxon>
        <taxon>Pezizomycotina</taxon>
        <taxon>Dothideomycetes</taxon>
        <taxon>Pleosporomycetidae</taxon>
        <taxon>Pleosporales</taxon>
        <taxon>Lindgomycetaceae</taxon>
        <taxon>Clohesyomyces</taxon>
    </lineage>
</organism>
<dbReference type="STRING" id="1231657.A0A1Y1YDG0"/>
<comment type="subcellular location">
    <subcellularLocation>
        <location evidence="1">Vacuole membrane</location>
        <topology evidence="1">Multi-pass membrane protein</topology>
    </subcellularLocation>
</comment>
<keyword evidence="1" id="KW-0813">Transport</keyword>
<keyword evidence="3" id="KW-1185">Reference proteome</keyword>
<sequence>RWEYYVQLFVCYMSQAVVNPTSRLLFSELAPKGEEMMWFGLQVILSTAATWVNYVATGLL</sequence>
<feature type="non-terminal residue" evidence="2">
    <location>
        <position position="1"/>
    </location>
</feature>
<dbReference type="GO" id="GO:0005774">
    <property type="term" value="C:vacuolar membrane"/>
    <property type="evidence" value="ECO:0007669"/>
    <property type="project" value="UniProtKB-SubCell"/>
</dbReference>
<dbReference type="GO" id="GO:0006914">
    <property type="term" value="P:autophagy"/>
    <property type="evidence" value="ECO:0007669"/>
    <property type="project" value="UniProtKB-KW"/>
</dbReference>
<name>A0A1Y1YDG0_9PLEO</name>
<evidence type="ECO:0000313" key="2">
    <source>
        <dbReference type="EMBL" id="ORX95975.1"/>
    </source>
</evidence>
<accession>A0A1Y1YDG0</accession>